<organism evidence="1 2">
    <name type="scientific">Symbiobacterium thermophilum (strain DSM 24528 / JCM 14929 / IAM 14863 / T)</name>
    <dbReference type="NCBI Taxonomy" id="292459"/>
    <lineage>
        <taxon>Bacteria</taxon>
        <taxon>Bacillati</taxon>
        <taxon>Bacillota</taxon>
        <taxon>Clostridia</taxon>
        <taxon>Eubacteriales</taxon>
        <taxon>Symbiobacteriaceae</taxon>
        <taxon>Symbiobacterium</taxon>
    </lineage>
</organism>
<evidence type="ECO:0000313" key="2">
    <source>
        <dbReference type="Proteomes" id="UP000000417"/>
    </source>
</evidence>
<accession>Q67LG8</accession>
<reference evidence="1 2" key="1">
    <citation type="journal article" date="2004" name="Nucleic Acids Res.">
        <title>Genome sequence of Symbiobacterium thermophilum, an uncultivable bacterium that depends on microbial commensalism.</title>
        <authorList>
            <person name="Ueda K."/>
            <person name="Yamashita A."/>
            <person name="Ishikawa J."/>
            <person name="Shimada M."/>
            <person name="Watsuji T."/>
            <person name="Morimura K."/>
            <person name="Ikeda H."/>
            <person name="Hattori M."/>
            <person name="Beppu T."/>
        </authorList>
    </citation>
    <scope>NUCLEOTIDE SEQUENCE [LARGE SCALE GENOMIC DNA]</scope>
    <source>
        <strain evidence="2">T / IAM 14863</strain>
    </source>
</reference>
<evidence type="ECO:0000313" key="1">
    <source>
        <dbReference type="EMBL" id="BAD41478.1"/>
    </source>
</evidence>
<dbReference type="KEGG" id="sth:STH2493"/>
<dbReference type="EMBL" id="AP006840">
    <property type="protein sequence ID" value="BAD41478.1"/>
    <property type="molecule type" value="Genomic_DNA"/>
</dbReference>
<dbReference type="HOGENOM" id="CLU_2756365_0_0_9"/>
<sequence>MRGMAVLEEALAAGCQPVALVSHGCLVTLMLRELDPAFGFGDWVRMTTPDVYRATRRDAAWRVDRVGTDA</sequence>
<protein>
    <submittedName>
        <fullName evidence="1">Conserved domain protein</fullName>
    </submittedName>
</protein>
<name>Q67LG8_SYMTH</name>
<proteinExistence type="predicted"/>
<keyword evidence="2" id="KW-1185">Reference proteome</keyword>
<dbReference type="STRING" id="292459.STH2493"/>
<dbReference type="AlphaFoldDB" id="Q67LG8"/>
<dbReference type="Proteomes" id="UP000000417">
    <property type="component" value="Chromosome"/>
</dbReference>
<gene>
    <name evidence="1" type="ordered locus">STH2493</name>
</gene>